<organism evidence="3 4">
    <name type="scientific">Rhizoctonia solani</name>
    <dbReference type="NCBI Taxonomy" id="456999"/>
    <lineage>
        <taxon>Eukaryota</taxon>
        <taxon>Fungi</taxon>
        <taxon>Dikarya</taxon>
        <taxon>Basidiomycota</taxon>
        <taxon>Agaricomycotina</taxon>
        <taxon>Agaricomycetes</taxon>
        <taxon>Cantharellales</taxon>
        <taxon>Ceratobasidiaceae</taxon>
        <taxon>Rhizoctonia</taxon>
    </lineage>
</organism>
<reference evidence="3" key="1">
    <citation type="submission" date="2021-01" db="EMBL/GenBank/DDBJ databases">
        <authorList>
            <person name="Kaushik A."/>
        </authorList>
    </citation>
    <scope>NUCLEOTIDE SEQUENCE</scope>
    <source>
        <strain evidence="3">AG1-1A</strain>
    </source>
</reference>
<name>A0A8H2WKG0_9AGAM</name>
<evidence type="ECO:0000256" key="2">
    <source>
        <dbReference type="SAM" id="SignalP"/>
    </source>
</evidence>
<evidence type="ECO:0000256" key="1">
    <source>
        <dbReference type="SAM" id="MobiDB-lite"/>
    </source>
</evidence>
<gene>
    <name evidence="3" type="ORF">RDB_LOCUS25029</name>
</gene>
<comment type="caution">
    <text evidence="3">The sequence shown here is derived from an EMBL/GenBank/DDBJ whole genome shotgun (WGS) entry which is preliminary data.</text>
</comment>
<feature type="signal peptide" evidence="2">
    <location>
        <begin position="1"/>
        <end position="18"/>
    </location>
</feature>
<dbReference type="EMBL" id="CAJMWR010000490">
    <property type="protein sequence ID" value="CAE6381230.1"/>
    <property type="molecule type" value="Genomic_DNA"/>
</dbReference>
<proteinExistence type="predicted"/>
<evidence type="ECO:0000313" key="3">
    <source>
        <dbReference type="EMBL" id="CAE6381230.1"/>
    </source>
</evidence>
<dbReference type="InterPro" id="IPR038921">
    <property type="entry name" value="YOR389W-like"/>
</dbReference>
<evidence type="ECO:0000313" key="4">
    <source>
        <dbReference type="Proteomes" id="UP000663840"/>
    </source>
</evidence>
<accession>A0A8H2WKG0</accession>
<sequence length="516" mass="58253">MKPWCVLVSGLIFTSANGRIIEQAVLGNDNRQSTVERDSFAIFNEVNGLLRQWGNALRPNGFSVTLASVPAHTLLYHARTDPDEPGSPEWFAFDAEMSYGIYGGRRNTSVFLRTYRTTSTLDRLLYFNGLSAALTFSGTTDSQDLLVSSTISHPLQDYARAERLCAWAKDRHINGFVRTNAGFEVLLCEINGQGLELVKNINVTRWADEMDDYSDRSGSDRDGEKGRRPWPPRPPPSSPSPIPHLPNGTHPRFPGPPRGKFNLFARYASWEWLRAASHTYDGVGEARVRLYPGWHVTAYGVPDSESVDRMESLSNQTLDIWRTEVDQMVGDSMHAYKESSGVDWRDVTDTIVSRYADRLLELKAVLGLARQNDAYTPLSNSSSHLKHAYRLVSSLLLPFFDWNAPREEQIELCANSVFVPTLDRVNRHEYKLRTAIMHVHKSICTILVDIHIELSSSPSHYILDPDSPTNLEGLIAQLDWSLWVRCPEVSGRRITRRGLDLVETTDDRNLNVLVPL</sequence>
<keyword evidence="2" id="KW-0732">Signal</keyword>
<feature type="compositionally biased region" description="Pro residues" evidence="1">
    <location>
        <begin position="229"/>
        <end position="244"/>
    </location>
</feature>
<dbReference type="PANTHER" id="PTHR35204:SF1">
    <property type="entry name" value="ENTEROTOXIN"/>
    <property type="match status" value="1"/>
</dbReference>
<feature type="compositionally biased region" description="Basic and acidic residues" evidence="1">
    <location>
        <begin position="213"/>
        <end position="227"/>
    </location>
</feature>
<dbReference type="PANTHER" id="PTHR35204">
    <property type="entry name" value="YALI0A21131P"/>
    <property type="match status" value="1"/>
</dbReference>
<feature type="chain" id="PRO_5034484670" evidence="2">
    <location>
        <begin position="19"/>
        <end position="516"/>
    </location>
</feature>
<dbReference type="Proteomes" id="UP000663840">
    <property type="component" value="Unassembled WGS sequence"/>
</dbReference>
<dbReference type="AlphaFoldDB" id="A0A8H2WKG0"/>
<feature type="region of interest" description="Disordered" evidence="1">
    <location>
        <begin position="212"/>
        <end position="254"/>
    </location>
</feature>
<protein>
    <submittedName>
        <fullName evidence="3">Uncharacterized protein</fullName>
    </submittedName>
</protein>